<dbReference type="InterPro" id="IPR006571">
    <property type="entry name" value="TLDc_dom"/>
</dbReference>
<dbReference type="AlphaFoldDB" id="A0A8B6GFJ2"/>
<dbReference type="Pfam" id="PF07534">
    <property type="entry name" value="TLD"/>
    <property type="match status" value="1"/>
</dbReference>
<feature type="domain" description="TLDc" evidence="1">
    <location>
        <begin position="44"/>
        <end position="217"/>
    </location>
</feature>
<evidence type="ECO:0000313" key="2">
    <source>
        <dbReference type="EMBL" id="VDI63331.1"/>
    </source>
</evidence>
<keyword evidence="3" id="KW-1185">Reference proteome</keyword>
<evidence type="ECO:0000313" key="3">
    <source>
        <dbReference type="Proteomes" id="UP000596742"/>
    </source>
</evidence>
<reference evidence="2" key="1">
    <citation type="submission" date="2018-11" db="EMBL/GenBank/DDBJ databases">
        <authorList>
            <person name="Alioto T."/>
            <person name="Alioto T."/>
        </authorList>
    </citation>
    <scope>NUCLEOTIDE SEQUENCE</scope>
</reference>
<sequence>MEKLCDLQHFLKGLHKKHKKKGLPSKIKLQVNNIPLCPNPKGCNIPDCAELYTIWTWLPARFAVCQPELLYTSEEHGTSLMTLYSRVESYQPTLIFIKTTTDEVFGAFCSNYWRDRRQSSRKLCYFGTGETFIFTLSPKKKKYEWVGLHEEEIPNTAHMFLAGDNSVLTIGGGHGEAIQLDANLEHCRSQHCDTFDNEPLCSNQDFTCKVVEVYGFH</sequence>
<protein>
    <recommendedName>
        <fullName evidence="1">TLDc domain-containing protein</fullName>
    </recommendedName>
</protein>
<dbReference type="Proteomes" id="UP000596742">
    <property type="component" value="Unassembled WGS sequence"/>
</dbReference>
<name>A0A8B6GFJ2_MYTGA</name>
<dbReference type="SMART" id="SM00584">
    <property type="entry name" value="TLDc"/>
    <property type="match status" value="1"/>
</dbReference>
<dbReference type="PROSITE" id="PS51886">
    <property type="entry name" value="TLDC"/>
    <property type="match status" value="1"/>
</dbReference>
<dbReference type="PANTHER" id="PTHR23354:SF122">
    <property type="entry name" value="GTPASE-ACTIVATING PROTEIN SKYWALKER"/>
    <property type="match status" value="1"/>
</dbReference>
<gene>
    <name evidence="2" type="ORF">MGAL_10B020257</name>
</gene>
<evidence type="ECO:0000259" key="1">
    <source>
        <dbReference type="PROSITE" id="PS51886"/>
    </source>
</evidence>
<comment type="caution">
    <text evidence="2">The sequence shown here is derived from an EMBL/GenBank/DDBJ whole genome shotgun (WGS) entry which is preliminary data.</text>
</comment>
<dbReference type="EMBL" id="UYJE01008368">
    <property type="protein sequence ID" value="VDI63331.1"/>
    <property type="molecule type" value="Genomic_DNA"/>
</dbReference>
<proteinExistence type="predicted"/>
<accession>A0A8B6GFJ2</accession>
<dbReference type="PANTHER" id="PTHR23354">
    <property type="entry name" value="NUCLEOLAR PROTEIN 7/ESTROGEN RECEPTOR COACTIVATOR-RELATED"/>
    <property type="match status" value="1"/>
</dbReference>
<organism evidence="2 3">
    <name type="scientific">Mytilus galloprovincialis</name>
    <name type="common">Mediterranean mussel</name>
    <dbReference type="NCBI Taxonomy" id="29158"/>
    <lineage>
        <taxon>Eukaryota</taxon>
        <taxon>Metazoa</taxon>
        <taxon>Spiralia</taxon>
        <taxon>Lophotrochozoa</taxon>
        <taxon>Mollusca</taxon>
        <taxon>Bivalvia</taxon>
        <taxon>Autobranchia</taxon>
        <taxon>Pteriomorphia</taxon>
        <taxon>Mytilida</taxon>
        <taxon>Mytiloidea</taxon>
        <taxon>Mytilidae</taxon>
        <taxon>Mytilinae</taxon>
        <taxon>Mytilus</taxon>
    </lineage>
</organism>
<dbReference type="OrthoDB" id="10065050at2759"/>